<keyword evidence="4" id="KW-0238">DNA-binding</keyword>
<dbReference type="InterPro" id="IPR036570">
    <property type="entry name" value="HORMA_dom_sf"/>
</dbReference>
<dbReference type="OrthoDB" id="21254at2759"/>
<dbReference type="EMBL" id="ML978715">
    <property type="protein sequence ID" value="KAF2089210.1"/>
    <property type="molecule type" value="Genomic_DNA"/>
</dbReference>
<dbReference type="InterPro" id="IPR045091">
    <property type="entry name" value="Mad2-like"/>
</dbReference>
<dbReference type="InterPro" id="IPR003511">
    <property type="entry name" value="HORMA_dom"/>
</dbReference>
<reference evidence="4" key="1">
    <citation type="journal article" date="2020" name="Stud. Mycol.">
        <title>101 Dothideomycetes genomes: a test case for predicting lifestyles and emergence of pathogens.</title>
        <authorList>
            <person name="Haridas S."/>
            <person name="Albert R."/>
            <person name="Binder M."/>
            <person name="Bloem J."/>
            <person name="Labutti K."/>
            <person name="Salamov A."/>
            <person name="Andreopoulos B."/>
            <person name="Baker S."/>
            <person name="Barry K."/>
            <person name="Bills G."/>
            <person name="Bluhm B."/>
            <person name="Cannon C."/>
            <person name="Castanera R."/>
            <person name="Culley D."/>
            <person name="Daum C."/>
            <person name="Ezra D."/>
            <person name="Gonzalez J."/>
            <person name="Henrissat B."/>
            <person name="Kuo A."/>
            <person name="Liang C."/>
            <person name="Lipzen A."/>
            <person name="Lutzoni F."/>
            <person name="Magnuson J."/>
            <person name="Mondo S."/>
            <person name="Nolan M."/>
            <person name="Ohm R."/>
            <person name="Pangilinan J."/>
            <person name="Park H.-J."/>
            <person name="Ramirez L."/>
            <person name="Alfaro M."/>
            <person name="Sun H."/>
            <person name="Tritt A."/>
            <person name="Yoshinaga Y."/>
            <person name="Zwiers L.-H."/>
            <person name="Turgeon B."/>
            <person name="Goodwin S."/>
            <person name="Spatafora J."/>
            <person name="Crous P."/>
            <person name="Grigoriev I."/>
        </authorList>
    </citation>
    <scope>NUCLEOTIDE SEQUENCE</scope>
    <source>
        <strain evidence="4">CBS 121410</strain>
    </source>
</reference>
<proteinExistence type="inferred from homology"/>
<dbReference type="PANTHER" id="PTHR11842">
    <property type="entry name" value="MITOTIC SPINDLE ASSEMBLY CHECKPOINT PROTEIN MAD2"/>
    <property type="match status" value="1"/>
</dbReference>
<dbReference type="PANTHER" id="PTHR11842:SF10">
    <property type="entry name" value="MITOTIC SPINDLE ASSEMBLY CHECKPOINT PROTEIN MAD2B"/>
    <property type="match status" value="1"/>
</dbReference>
<organism evidence="4 5">
    <name type="scientific">Saccharata proteae CBS 121410</name>
    <dbReference type="NCBI Taxonomy" id="1314787"/>
    <lineage>
        <taxon>Eukaryota</taxon>
        <taxon>Fungi</taxon>
        <taxon>Dikarya</taxon>
        <taxon>Ascomycota</taxon>
        <taxon>Pezizomycotina</taxon>
        <taxon>Dothideomycetes</taxon>
        <taxon>Dothideomycetes incertae sedis</taxon>
        <taxon>Botryosphaeriales</taxon>
        <taxon>Saccharataceae</taxon>
        <taxon>Saccharata</taxon>
    </lineage>
</organism>
<dbReference type="PROSITE" id="PS50815">
    <property type="entry name" value="HORMA"/>
    <property type="match status" value="1"/>
</dbReference>
<dbReference type="Gene3D" id="3.30.900.10">
    <property type="entry name" value="HORMA domain"/>
    <property type="match status" value="1"/>
</dbReference>
<feature type="compositionally biased region" description="Basic and acidic residues" evidence="2">
    <location>
        <begin position="194"/>
        <end position="208"/>
    </location>
</feature>
<dbReference type="SUPFAM" id="SSF56019">
    <property type="entry name" value="The spindle assembly checkpoint protein mad2"/>
    <property type="match status" value="1"/>
</dbReference>
<keyword evidence="5" id="KW-1185">Reference proteome</keyword>
<dbReference type="Pfam" id="PF02301">
    <property type="entry name" value="HORMA"/>
    <property type="match status" value="1"/>
</dbReference>
<protein>
    <submittedName>
        <fullName evidence="4">DNA-binding protein</fullName>
    </submittedName>
</protein>
<gene>
    <name evidence="4" type="ORF">K490DRAFT_39094</name>
</gene>
<feature type="domain" description="HORMA" evidence="3">
    <location>
        <begin position="14"/>
        <end position="229"/>
    </location>
</feature>
<comment type="similarity">
    <text evidence="1">Belongs to the MAD2 family.</text>
</comment>
<sequence>MPPPPPRPPPQTFNQLVAAFTSFLTVAIHTILHQRSIYPAASFLTARAYNYPVYQSRHPLVCAWITDAVAAVEAELLRSHVERIALVIYSAGAKPLERFVWDVDRFPVVRGDEGDTLFESQSEGAGKAADAPNVDMEEQFRAVLAKLTVCASLLKPLPDDCTFTIAIEEKQEAEPPIGHPQPWIPVQPSLQTKKAKDGDDATRGEDVGGSKTTPLRAVDSDEMAFEMWIEEGKAKSETTKDSSGSSQSV</sequence>
<feature type="region of interest" description="Disordered" evidence="2">
    <location>
        <begin position="173"/>
        <end position="249"/>
    </location>
</feature>
<evidence type="ECO:0000256" key="1">
    <source>
        <dbReference type="ARBA" id="ARBA00010348"/>
    </source>
</evidence>
<evidence type="ECO:0000256" key="2">
    <source>
        <dbReference type="SAM" id="MobiDB-lite"/>
    </source>
</evidence>
<evidence type="ECO:0000313" key="4">
    <source>
        <dbReference type="EMBL" id="KAF2089210.1"/>
    </source>
</evidence>
<dbReference type="AlphaFoldDB" id="A0A6A5YE22"/>
<evidence type="ECO:0000259" key="3">
    <source>
        <dbReference type="PROSITE" id="PS50815"/>
    </source>
</evidence>
<dbReference type="GO" id="GO:0003677">
    <property type="term" value="F:DNA binding"/>
    <property type="evidence" value="ECO:0007669"/>
    <property type="project" value="UniProtKB-KW"/>
</dbReference>
<evidence type="ECO:0000313" key="5">
    <source>
        <dbReference type="Proteomes" id="UP000799776"/>
    </source>
</evidence>
<name>A0A6A5YE22_9PEZI</name>
<dbReference type="Proteomes" id="UP000799776">
    <property type="component" value="Unassembled WGS sequence"/>
</dbReference>
<feature type="compositionally biased region" description="Basic and acidic residues" evidence="2">
    <location>
        <begin position="230"/>
        <end position="240"/>
    </location>
</feature>
<dbReference type="GO" id="GO:0016035">
    <property type="term" value="C:zeta DNA polymerase complex"/>
    <property type="evidence" value="ECO:0007669"/>
    <property type="project" value="TreeGrafter"/>
</dbReference>
<accession>A0A6A5YE22</accession>